<dbReference type="RefSeq" id="WP_344717285.1">
    <property type="nucleotide sequence ID" value="NZ_BAAAYG010000001.1"/>
</dbReference>
<protein>
    <submittedName>
        <fullName evidence="3">Uncharacterized protein</fullName>
    </submittedName>
</protein>
<evidence type="ECO:0000256" key="2">
    <source>
        <dbReference type="SAM" id="MobiDB-lite"/>
    </source>
</evidence>
<keyword evidence="4" id="KW-1185">Reference proteome</keyword>
<comment type="caution">
    <text evidence="3">The sequence shown here is derived from an EMBL/GenBank/DDBJ whole genome shotgun (WGS) entry which is preliminary data.</text>
</comment>
<gene>
    <name evidence="3" type="ORF">GCM10020260_01610</name>
</gene>
<keyword evidence="1" id="KW-0175">Coiled coil</keyword>
<dbReference type="EMBL" id="BAAAYG010000001">
    <property type="protein sequence ID" value="GAA3278956.1"/>
    <property type="molecule type" value="Genomic_DNA"/>
</dbReference>
<feature type="coiled-coil region" evidence="1">
    <location>
        <begin position="78"/>
        <end position="105"/>
    </location>
</feature>
<feature type="region of interest" description="Disordered" evidence="2">
    <location>
        <begin position="1"/>
        <end position="27"/>
    </location>
</feature>
<sequence>MSIAQTSAFPSPPAPARPTLGPTTPFTQVPREALWNNQKFLSASNSAKLVYLGLITHKLVDAAGIVRATADGLSASLRTLAREDVNQALQELERLSLTHKHHEEIFVTAWFEITRALDDCNNFRSFIRAYERITYEQMRHCVRSWLGHAAQCRAEQSGGLNSSVTAELTTWAEQEGAELGPLKTKGKRGKAPSPAKG</sequence>
<feature type="region of interest" description="Disordered" evidence="2">
    <location>
        <begin position="175"/>
        <end position="197"/>
    </location>
</feature>
<evidence type="ECO:0000313" key="3">
    <source>
        <dbReference type="EMBL" id="GAA3278956.1"/>
    </source>
</evidence>
<reference evidence="4" key="1">
    <citation type="journal article" date="2019" name="Int. J. Syst. Evol. Microbiol.">
        <title>The Global Catalogue of Microorganisms (GCM) 10K type strain sequencing project: providing services to taxonomists for standard genome sequencing and annotation.</title>
        <authorList>
            <consortium name="The Broad Institute Genomics Platform"/>
            <consortium name="The Broad Institute Genome Sequencing Center for Infectious Disease"/>
            <person name="Wu L."/>
            <person name="Ma J."/>
        </authorList>
    </citation>
    <scope>NUCLEOTIDE SEQUENCE [LARGE SCALE GENOMIC DNA]</scope>
    <source>
        <strain evidence="4">JCM 11483</strain>
    </source>
</reference>
<proteinExistence type="predicted"/>
<evidence type="ECO:0000313" key="4">
    <source>
        <dbReference type="Proteomes" id="UP001501736"/>
    </source>
</evidence>
<name>A0ABP6RDP5_9MICC</name>
<evidence type="ECO:0000256" key="1">
    <source>
        <dbReference type="SAM" id="Coils"/>
    </source>
</evidence>
<organism evidence="3 4">
    <name type="scientific">Nesterenkonia halobia</name>
    <dbReference type="NCBI Taxonomy" id="37922"/>
    <lineage>
        <taxon>Bacteria</taxon>
        <taxon>Bacillati</taxon>
        <taxon>Actinomycetota</taxon>
        <taxon>Actinomycetes</taxon>
        <taxon>Micrococcales</taxon>
        <taxon>Micrococcaceae</taxon>
        <taxon>Nesterenkonia</taxon>
    </lineage>
</organism>
<accession>A0ABP6RDP5</accession>
<dbReference type="Proteomes" id="UP001501736">
    <property type="component" value="Unassembled WGS sequence"/>
</dbReference>